<gene>
    <name evidence="2" type="ORF">FFZ77_03125</name>
</gene>
<dbReference type="Proteomes" id="UP000460558">
    <property type="component" value="Unassembled WGS sequence"/>
</dbReference>
<dbReference type="InterPro" id="IPR000182">
    <property type="entry name" value="GNAT_dom"/>
</dbReference>
<sequence length="215" mass="23940">MDGDHLVKGLLCRILPVSEESLGTVAKWLSATECETLLRGTSSRLVRESQYASMENEHNRAALIADSRGNVVGLAHFWRLGEGVYEIGGAVGDAKLWRTGIGLEAAMLLFDYLFEVLNCQRVQVTTGVHNEATVKLGLADDMSFEAVCRDYLQTPEGTVPVLMSSLTRAEFYQPYPHYQPRVGRRIDRERLSTLNRNLAQRIDMRAIAGRLGGEQ</sequence>
<dbReference type="EMBL" id="VDEQ01000027">
    <property type="protein sequence ID" value="MQS34649.1"/>
    <property type="molecule type" value="Genomic_DNA"/>
</dbReference>
<dbReference type="SUPFAM" id="SSF55729">
    <property type="entry name" value="Acyl-CoA N-acyltransferases (Nat)"/>
    <property type="match status" value="1"/>
</dbReference>
<dbReference type="Pfam" id="PF13302">
    <property type="entry name" value="Acetyltransf_3"/>
    <property type="match status" value="1"/>
</dbReference>
<dbReference type="InterPro" id="IPR016181">
    <property type="entry name" value="Acyl_CoA_acyltransferase"/>
</dbReference>
<dbReference type="PANTHER" id="PTHR43415:SF3">
    <property type="entry name" value="GNAT-FAMILY ACETYLTRANSFERASE"/>
    <property type="match status" value="1"/>
</dbReference>
<proteinExistence type="predicted"/>
<feature type="domain" description="N-acetyltransferase" evidence="1">
    <location>
        <begin position="12"/>
        <end position="168"/>
    </location>
</feature>
<reference evidence="2 3" key="1">
    <citation type="submission" date="2019-06" db="EMBL/GenBank/DDBJ databases">
        <title>Comparative genomics and metabolomics analyses of clavulanic acid producing Streptomyces species provides insight into specialized metabolism and evolution of beta-lactam biosynthetic gene clusters.</title>
        <authorList>
            <person name="Moore M.A."/>
            <person name="Cruz-Morales P."/>
            <person name="Barona Gomez F."/>
            <person name="Kapil T."/>
        </authorList>
    </citation>
    <scope>NUCLEOTIDE SEQUENCE [LARGE SCALE GENOMIC DNA]</scope>
    <source>
        <strain evidence="2 3">T-272</strain>
    </source>
</reference>
<keyword evidence="3" id="KW-1185">Reference proteome</keyword>
<accession>A0ABW9NND0</accession>
<organism evidence="2 3">
    <name type="scientific">Streptomyces katsurahamanus</name>
    <dbReference type="NCBI Taxonomy" id="2577098"/>
    <lineage>
        <taxon>Bacteria</taxon>
        <taxon>Bacillati</taxon>
        <taxon>Actinomycetota</taxon>
        <taxon>Actinomycetes</taxon>
        <taxon>Kitasatosporales</taxon>
        <taxon>Streptomycetaceae</taxon>
        <taxon>Streptomyces</taxon>
    </lineage>
</organism>
<name>A0ABW9NND0_9ACTN</name>
<comment type="caution">
    <text evidence="2">The sequence shown here is derived from an EMBL/GenBank/DDBJ whole genome shotgun (WGS) entry which is preliminary data.</text>
</comment>
<dbReference type="PROSITE" id="PS51186">
    <property type="entry name" value="GNAT"/>
    <property type="match status" value="1"/>
</dbReference>
<dbReference type="PANTHER" id="PTHR43415">
    <property type="entry name" value="SPERMIDINE N(1)-ACETYLTRANSFERASE"/>
    <property type="match status" value="1"/>
</dbReference>
<evidence type="ECO:0000259" key="1">
    <source>
        <dbReference type="PROSITE" id="PS51186"/>
    </source>
</evidence>
<protein>
    <submittedName>
        <fullName evidence="2">GNAT family N-acetyltransferase</fullName>
    </submittedName>
</protein>
<evidence type="ECO:0000313" key="3">
    <source>
        <dbReference type="Proteomes" id="UP000460558"/>
    </source>
</evidence>
<evidence type="ECO:0000313" key="2">
    <source>
        <dbReference type="EMBL" id="MQS34649.1"/>
    </source>
</evidence>
<dbReference type="Gene3D" id="3.40.630.30">
    <property type="match status" value="1"/>
</dbReference>